<evidence type="ECO:0000256" key="9">
    <source>
        <dbReference type="ARBA" id="ARBA00023049"/>
    </source>
</evidence>
<dbReference type="Proteomes" id="UP000029443">
    <property type="component" value="Unassembled WGS sequence"/>
</dbReference>
<dbReference type="Pfam" id="PF01435">
    <property type="entry name" value="Peptidase_M48"/>
    <property type="match status" value="1"/>
</dbReference>
<evidence type="ECO:0000256" key="4">
    <source>
        <dbReference type="ARBA" id="ARBA00022692"/>
    </source>
</evidence>
<keyword evidence="7" id="KW-0862">Zinc</keyword>
<evidence type="ECO:0000256" key="7">
    <source>
        <dbReference type="ARBA" id="ARBA00022833"/>
    </source>
</evidence>
<evidence type="ECO:0000256" key="1">
    <source>
        <dbReference type="ARBA" id="ARBA00001947"/>
    </source>
</evidence>
<gene>
    <name evidence="14" type="ORF">T9A_02588</name>
</gene>
<comment type="caution">
    <text evidence="14">The sequence shown here is derived from an EMBL/GenBank/DDBJ whole genome shotgun (WGS) entry which is preliminary data.</text>
</comment>
<feature type="transmembrane region" description="Helical" evidence="12">
    <location>
        <begin position="16"/>
        <end position="43"/>
    </location>
</feature>
<keyword evidence="9" id="KW-0482">Metalloprotease</keyword>
<comment type="cofactor">
    <cofactor evidence="1">
        <name>Zn(2+)</name>
        <dbReference type="ChEBI" id="CHEBI:29105"/>
    </cofactor>
</comment>
<evidence type="ECO:0000256" key="3">
    <source>
        <dbReference type="ARBA" id="ARBA00022670"/>
    </source>
</evidence>
<dbReference type="GO" id="GO:0008233">
    <property type="term" value="F:peptidase activity"/>
    <property type="evidence" value="ECO:0007669"/>
    <property type="project" value="UniProtKB-KW"/>
</dbReference>
<evidence type="ECO:0000313" key="14">
    <source>
        <dbReference type="EMBL" id="KGD60411.1"/>
    </source>
</evidence>
<accession>A0ABR4WBJ9</accession>
<dbReference type="InterPro" id="IPR050083">
    <property type="entry name" value="HtpX_protease"/>
</dbReference>
<feature type="transmembrane region" description="Helical" evidence="12">
    <location>
        <begin position="182"/>
        <end position="200"/>
    </location>
</feature>
<organism evidence="14 15">
    <name type="scientific">Alcanivorax jadensis T9</name>
    <dbReference type="NCBI Taxonomy" id="1177181"/>
    <lineage>
        <taxon>Bacteria</taxon>
        <taxon>Pseudomonadati</taxon>
        <taxon>Pseudomonadota</taxon>
        <taxon>Gammaproteobacteria</taxon>
        <taxon>Oceanospirillales</taxon>
        <taxon>Alcanivoracaceae</taxon>
        <taxon>Alcanivorax</taxon>
    </lineage>
</organism>
<dbReference type="EMBL" id="ARXU01000011">
    <property type="protein sequence ID" value="KGD60411.1"/>
    <property type="molecule type" value="Genomic_DNA"/>
</dbReference>
<keyword evidence="8 12" id="KW-1133">Transmembrane helix</keyword>
<dbReference type="CDD" id="cd07340">
    <property type="entry name" value="M48B_Htpx_like"/>
    <property type="match status" value="1"/>
</dbReference>
<dbReference type="InterPro" id="IPR001915">
    <property type="entry name" value="Peptidase_M48"/>
</dbReference>
<keyword evidence="2" id="KW-1003">Cell membrane</keyword>
<feature type="compositionally biased region" description="Low complexity" evidence="11">
    <location>
        <begin position="351"/>
        <end position="373"/>
    </location>
</feature>
<evidence type="ECO:0000259" key="13">
    <source>
        <dbReference type="Pfam" id="PF01435"/>
    </source>
</evidence>
<dbReference type="PANTHER" id="PTHR43221">
    <property type="entry name" value="PROTEASE HTPX"/>
    <property type="match status" value="1"/>
</dbReference>
<evidence type="ECO:0000256" key="10">
    <source>
        <dbReference type="ARBA" id="ARBA00023136"/>
    </source>
</evidence>
<dbReference type="PANTHER" id="PTHR43221:SF2">
    <property type="entry name" value="PROTEASE HTPX HOMOLOG"/>
    <property type="match status" value="1"/>
</dbReference>
<evidence type="ECO:0000313" key="15">
    <source>
        <dbReference type="Proteomes" id="UP000029443"/>
    </source>
</evidence>
<keyword evidence="10 12" id="KW-0472">Membrane</keyword>
<keyword evidence="5" id="KW-0479">Metal-binding</keyword>
<dbReference type="RefSeq" id="WP_035249194.1">
    <property type="nucleotide sequence ID" value="NZ_ARXU01000011.1"/>
</dbReference>
<reference evidence="14 15" key="1">
    <citation type="submission" date="2012-09" db="EMBL/GenBank/DDBJ databases">
        <title>Genome Sequence of alkane-degrading Bacterium Alcanivorax jadensis T9.</title>
        <authorList>
            <person name="Lai Q."/>
            <person name="Shao Z."/>
        </authorList>
    </citation>
    <scope>NUCLEOTIDE SEQUENCE [LARGE SCALE GENOMIC DNA]</scope>
    <source>
        <strain evidence="14 15">T9</strain>
    </source>
</reference>
<keyword evidence="3 14" id="KW-0645">Protease</keyword>
<keyword evidence="4 12" id="KW-0812">Transmembrane</keyword>
<evidence type="ECO:0000256" key="8">
    <source>
        <dbReference type="ARBA" id="ARBA00022989"/>
    </source>
</evidence>
<protein>
    <submittedName>
        <fullName evidence="14">Protease</fullName>
    </submittedName>
</protein>
<feature type="domain" description="Peptidase M48" evidence="13">
    <location>
        <begin position="104"/>
        <end position="320"/>
    </location>
</feature>
<evidence type="ECO:0000256" key="12">
    <source>
        <dbReference type="SAM" id="Phobius"/>
    </source>
</evidence>
<evidence type="ECO:0000256" key="6">
    <source>
        <dbReference type="ARBA" id="ARBA00022801"/>
    </source>
</evidence>
<dbReference type="Gene3D" id="3.30.2010.10">
    <property type="entry name" value="Metalloproteases ('zincins'), catalytic domain"/>
    <property type="match status" value="1"/>
</dbReference>
<feature type="transmembrane region" description="Helical" evidence="12">
    <location>
        <begin position="55"/>
        <end position="75"/>
    </location>
</feature>
<keyword evidence="15" id="KW-1185">Reference proteome</keyword>
<keyword evidence="6" id="KW-0378">Hydrolase</keyword>
<feature type="transmembrane region" description="Helical" evidence="12">
    <location>
        <begin position="220"/>
        <end position="241"/>
    </location>
</feature>
<sequence length="635" mass="69062">MDFFQHQERARRKTGLLVLYFFLAVVAILVCVNLALLLAFAWMDVQLPPSQWLTHPMTLGISLFTLLVMVCGCLFKIWKLRRGGKGLAAMLGARPIDPDTRHSDEKKLINVVEEMSIASGIPAPQLYVLDKEKAINAFVAGFRPSETVLVVTHGTLKKLDRDELQGVIAHEFSHIFNADMRLNLRLIAVLAGILALGKIGEFMLRGSSRRSSSNRKGNSLVLVALALVVVGYLGLFFGRLIKAAISRQRELLADASAVQFTRNPAGLAGALIKIRNGNGSHLDSVHAEDMSHMCFGETLGFRFRNLLATHPPLDERLGALGSDWVARARTRARSAGQPDVSPSASVPEGVAAFSGGSDASSSVSEGSGPATSSRVGTVSEADVGYARSLLEAIPADLHKKLHNPVQAELALYALIISSSDSDPQSLLKSAGMSEHLSALQPLSQQLSELGSRLRLPIIDLALPTLKGQPSAQRREILERLATLTRADQRTTLFEWALVALARQQLDDHARRNRHTRFHRYRAVTGELQLAFSVMTWASGARDEQARALFRQASHGLLPEARTLLPLSQCSSQRLGQALDRLADLSPLLKGPVIDGLADLVLTDGKVQVSEAEMLRAMAALMECPLPPLFAGNQNR</sequence>
<proteinExistence type="predicted"/>
<evidence type="ECO:0000256" key="11">
    <source>
        <dbReference type="SAM" id="MobiDB-lite"/>
    </source>
</evidence>
<evidence type="ECO:0000256" key="5">
    <source>
        <dbReference type="ARBA" id="ARBA00022723"/>
    </source>
</evidence>
<evidence type="ECO:0000256" key="2">
    <source>
        <dbReference type="ARBA" id="ARBA00022475"/>
    </source>
</evidence>
<feature type="region of interest" description="Disordered" evidence="11">
    <location>
        <begin position="333"/>
        <end position="376"/>
    </location>
</feature>
<dbReference type="GO" id="GO:0006508">
    <property type="term" value="P:proteolysis"/>
    <property type="evidence" value="ECO:0007669"/>
    <property type="project" value="UniProtKB-KW"/>
</dbReference>
<name>A0ABR4WBJ9_9GAMM</name>